<dbReference type="VEuPathDB" id="FungiDB:LEMA_uP024150.1"/>
<protein>
    <submittedName>
        <fullName evidence="1">Predicted protein</fullName>
    </submittedName>
</protein>
<evidence type="ECO:0000313" key="1">
    <source>
        <dbReference type="EMBL" id="CBX95263.1"/>
    </source>
</evidence>
<accession>E4ZX53</accession>
<proteinExistence type="predicted"/>
<dbReference type="Proteomes" id="UP000002668">
    <property type="component" value="Genome"/>
</dbReference>
<dbReference type="InParanoid" id="E4ZX53"/>
<dbReference type="HOGENOM" id="CLU_3377244_0_0_1"/>
<sequence length="34" mass="3696">MDTIDVIGVAPVYVINMAMQTVSPSGNIFGGWRR</sequence>
<keyword evidence="2" id="KW-1185">Reference proteome</keyword>
<reference evidence="2" key="1">
    <citation type="journal article" date="2011" name="Nat. Commun.">
        <title>Effector diversification within compartments of the Leptosphaeria maculans genome affected by Repeat-Induced Point mutations.</title>
        <authorList>
            <person name="Rouxel T."/>
            <person name="Grandaubert J."/>
            <person name="Hane J.K."/>
            <person name="Hoede C."/>
            <person name="van de Wouw A.P."/>
            <person name="Couloux A."/>
            <person name="Dominguez V."/>
            <person name="Anthouard V."/>
            <person name="Bally P."/>
            <person name="Bourras S."/>
            <person name="Cozijnsen A.J."/>
            <person name="Ciuffetti L.M."/>
            <person name="Degrave A."/>
            <person name="Dilmaghani A."/>
            <person name="Duret L."/>
            <person name="Fudal I."/>
            <person name="Goodwin S.B."/>
            <person name="Gout L."/>
            <person name="Glaser N."/>
            <person name="Linglin J."/>
            <person name="Kema G.H.J."/>
            <person name="Lapalu N."/>
            <person name="Lawrence C.B."/>
            <person name="May K."/>
            <person name="Meyer M."/>
            <person name="Ollivier B."/>
            <person name="Poulain J."/>
            <person name="Schoch C.L."/>
            <person name="Simon A."/>
            <person name="Spatafora J.W."/>
            <person name="Stachowiak A."/>
            <person name="Turgeon B.G."/>
            <person name="Tyler B.M."/>
            <person name="Vincent D."/>
            <person name="Weissenbach J."/>
            <person name="Amselem J."/>
            <person name="Quesneville H."/>
            <person name="Oliver R.P."/>
            <person name="Wincker P."/>
            <person name="Balesdent M.-H."/>
            <person name="Howlett B.J."/>
        </authorList>
    </citation>
    <scope>NUCLEOTIDE SEQUENCE [LARGE SCALE GENOMIC DNA]</scope>
    <source>
        <strain evidence="2">JN3 / isolate v23.1.3 / race Av1-4-5-6-7-8</strain>
    </source>
</reference>
<dbReference type="EMBL" id="FP929127">
    <property type="protein sequence ID" value="CBX95263.1"/>
    <property type="molecule type" value="Genomic_DNA"/>
</dbReference>
<evidence type="ECO:0000313" key="2">
    <source>
        <dbReference type="Proteomes" id="UP000002668"/>
    </source>
</evidence>
<gene>
    <name evidence="1" type="ORF">LEMA_uP024150.1</name>
</gene>
<dbReference type="AlphaFoldDB" id="E4ZX53"/>
<name>E4ZX53_LEPMJ</name>
<organism evidence="2">
    <name type="scientific">Leptosphaeria maculans (strain JN3 / isolate v23.1.3 / race Av1-4-5-6-7-8)</name>
    <name type="common">Blackleg fungus</name>
    <name type="synonym">Phoma lingam</name>
    <dbReference type="NCBI Taxonomy" id="985895"/>
    <lineage>
        <taxon>Eukaryota</taxon>
        <taxon>Fungi</taxon>
        <taxon>Dikarya</taxon>
        <taxon>Ascomycota</taxon>
        <taxon>Pezizomycotina</taxon>
        <taxon>Dothideomycetes</taxon>
        <taxon>Pleosporomycetidae</taxon>
        <taxon>Pleosporales</taxon>
        <taxon>Pleosporineae</taxon>
        <taxon>Leptosphaeriaceae</taxon>
        <taxon>Plenodomus</taxon>
        <taxon>Plenodomus lingam/Leptosphaeria maculans species complex</taxon>
    </lineage>
</organism>